<organism evidence="2 3">
    <name type="scientific">Edaphobacter modestus</name>
    <dbReference type="NCBI Taxonomy" id="388466"/>
    <lineage>
        <taxon>Bacteria</taxon>
        <taxon>Pseudomonadati</taxon>
        <taxon>Acidobacteriota</taxon>
        <taxon>Terriglobia</taxon>
        <taxon>Terriglobales</taxon>
        <taxon>Acidobacteriaceae</taxon>
        <taxon>Edaphobacter</taxon>
    </lineage>
</organism>
<dbReference type="Gene3D" id="3.40.50.150">
    <property type="entry name" value="Vaccinia Virus protein VP39"/>
    <property type="match status" value="1"/>
</dbReference>
<comment type="caution">
    <text evidence="2">The sequence shown here is derived from an EMBL/GenBank/DDBJ whole genome shotgun (WGS) entry which is preliminary data.</text>
</comment>
<name>A0A4Q7YRB8_9BACT</name>
<dbReference type="SUPFAM" id="SSF53335">
    <property type="entry name" value="S-adenosyl-L-methionine-dependent methyltransferases"/>
    <property type="match status" value="1"/>
</dbReference>
<proteinExistence type="predicted"/>
<keyword evidence="3" id="KW-1185">Reference proteome</keyword>
<dbReference type="InterPro" id="IPR029063">
    <property type="entry name" value="SAM-dependent_MTases_sf"/>
</dbReference>
<dbReference type="AlphaFoldDB" id="A0A4Q7YRB8"/>
<protein>
    <submittedName>
        <fullName evidence="2">Histone methylation protein DOT1</fullName>
    </submittedName>
</protein>
<dbReference type="InterPro" id="IPR025789">
    <property type="entry name" value="DOT1_dom"/>
</dbReference>
<evidence type="ECO:0000259" key="1">
    <source>
        <dbReference type="Pfam" id="PF08123"/>
    </source>
</evidence>
<reference evidence="2 3" key="1">
    <citation type="submission" date="2019-02" db="EMBL/GenBank/DDBJ databases">
        <title>Genomic Encyclopedia of Archaeal and Bacterial Type Strains, Phase II (KMG-II): from individual species to whole genera.</title>
        <authorList>
            <person name="Goeker M."/>
        </authorList>
    </citation>
    <scope>NUCLEOTIDE SEQUENCE [LARGE SCALE GENOMIC DNA]</scope>
    <source>
        <strain evidence="2 3">DSM 18101</strain>
    </source>
</reference>
<gene>
    <name evidence="2" type="ORF">BDD14_1105</name>
</gene>
<evidence type="ECO:0000313" key="2">
    <source>
        <dbReference type="EMBL" id="RZU39714.1"/>
    </source>
</evidence>
<evidence type="ECO:0000313" key="3">
    <source>
        <dbReference type="Proteomes" id="UP000292958"/>
    </source>
</evidence>
<dbReference type="OrthoDB" id="5495550at2"/>
<dbReference type="Pfam" id="PF08123">
    <property type="entry name" value="DOT1"/>
    <property type="match status" value="1"/>
</dbReference>
<accession>A0A4Q7YRB8</accession>
<dbReference type="EMBL" id="SHKW01000001">
    <property type="protein sequence ID" value="RZU39714.1"/>
    <property type="molecule type" value="Genomic_DNA"/>
</dbReference>
<dbReference type="GO" id="GO:0031151">
    <property type="term" value="F:histone H3K79 methyltransferase activity"/>
    <property type="evidence" value="ECO:0007669"/>
    <property type="project" value="InterPro"/>
</dbReference>
<feature type="domain" description="DOT1" evidence="1">
    <location>
        <begin position="186"/>
        <end position="251"/>
    </location>
</feature>
<sequence length="330" mass="37283">MSTKGNLELERLTGDASCCSSRPAAYPSSPSEWTFQHVTDVLERLVGQFDSNPLLAEPNQLRQRLEALDRIDAYLPYTPQAVLAAESIDPELYRRARTICDRFEALNCELYEAIRCEIQRGSRPDTLLQWVRPSVDIEDVNGSANDMGYDYLDELISGVFQFEEPDDRHILRDSEKAFYQPTPVRHIFRLMRLTELTATDVLVDLGSGLGHVPLLVSICTQARSIGIELEAAYIERAQQCAQRLNLNKRMFIQKDARVADLSLGTVFYLYTPFRGSILDAVLIRLKREAATRRIRICSYGPCTSVIAEESWLEAATAPEAHGIALFHSRP</sequence>
<dbReference type="Proteomes" id="UP000292958">
    <property type="component" value="Unassembled WGS sequence"/>
</dbReference>